<dbReference type="GO" id="GO:0007165">
    <property type="term" value="P:signal transduction"/>
    <property type="evidence" value="ECO:0007669"/>
    <property type="project" value="TreeGrafter"/>
</dbReference>
<evidence type="ECO:0000313" key="3">
    <source>
        <dbReference type="Proteomes" id="UP000077177"/>
    </source>
</evidence>
<dbReference type="OrthoDB" id="7314861at2"/>
<dbReference type="Proteomes" id="UP000077177">
    <property type="component" value="Chromosome"/>
</dbReference>
<dbReference type="RefSeq" id="WP_066405971.1">
    <property type="nucleotide sequence ID" value="NZ_CP011390.1"/>
</dbReference>
<reference evidence="3" key="1">
    <citation type="submission" date="2015-01" db="EMBL/GenBank/DDBJ databases">
        <title>Flavisolibacter sp./LCS9/ whole genome sequencing.</title>
        <authorList>
            <person name="Kim M.K."/>
            <person name="Srinivasan S."/>
            <person name="Lee J.-J."/>
        </authorList>
    </citation>
    <scope>NUCLEOTIDE SEQUENCE [LARGE SCALE GENOMIC DNA]</scope>
    <source>
        <strain evidence="3">LCS9</strain>
    </source>
</reference>
<dbReference type="KEGG" id="fla:SY85_16410"/>
<dbReference type="STRING" id="1492898.SY85_16410"/>
<dbReference type="InterPro" id="IPR005151">
    <property type="entry name" value="Tail-specific_protease"/>
</dbReference>
<organism evidence="2 3">
    <name type="scientific">Flavisolibacter tropicus</name>
    <dbReference type="NCBI Taxonomy" id="1492898"/>
    <lineage>
        <taxon>Bacteria</taxon>
        <taxon>Pseudomonadati</taxon>
        <taxon>Bacteroidota</taxon>
        <taxon>Chitinophagia</taxon>
        <taxon>Chitinophagales</taxon>
        <taxon>Chitinophagaceae</taxon>
        <taxon>Flavisolibacter</taxon>
    </lineage>
</organism>
<dbReference type="InterPro" id="IPR029045">
    <property type="entry name" value="ClpP/crotonase-like_dom_sf"/>
</dbReference>
<dbReference type="PANTHER" id="PTHR32060:SF30">
    <property type="entry name" value="CARBOXY-TERMINAL PROCESSING PROTEASE CTPA"/>
    <property type="match status" value="1"/>
</dbReference>
<protein>
    <recommendedName>
        <fullName evidence="1">Tail specific protease domain-containing protein</fullName>
    </recommendedName>
</protein>
<dbReference type="GO" id="GO:0004175">
    <property type="term" value="F:endopeptidase activity"/>
    <property type="evidence" value="ECO:0007669"/>
    <property type="project" value="TreeGrafter"/>
</dbReference>
<dbReference type="PANTHER" id="PTHR32060">
    <property type="entry name" value="TAIL-SPECIFIC PROTEASE"/>
    <property type="match status" value="1"/>
</dbReference>
<accession>A0A172TYL9</accession>
<dbReference type="GO" id="GO:0006508">
    <property type="term" value="P:proteolysis"/>
    <property type="evidence" value="ECO:0007669"/>
    <property type="project" value="InterPro"/>
</dbReference>
<keyword evidence="3" id="KW-1185">Reference proteome</keyword>
<evidence type="ECO:0000313" key="2">
    <source>
        <dbReference type="EMBL" id="ANE51837.1"/>
    </source>
</evidence>
<dbReference type="GO" id="GO:0008236">
    <property type="term" value="F:serine-type peptidase activity"/>
    <property type="evidence" value="ECO:0007669"/>
    <property type="project" value="InterPro"/>
</dbReference>
<sequence>MRFKLFLIGASLLGTLESTAQRPDSVTRYIDSAIQVFKEHSLYAATVNWKQVQDSVDLLSQTATTYKQADASIIWAFSQLKDKHGFVATNDSFYRYSDGETRVLSKGILAEYKKPRSIKVEVLANKVGYYKMPSVQIGSNTAKMKEWANNLSDSLCKLLALQPRSLIIDLRMNNGGNSAPMFEALKPLLGKSYTTYGANSQFKILKKESDSATLAYQQHAIPDRLCAPTNPSMRIAVLIGPGTASSGEILAMALSSRSNTRLFGEKTIGVCNATNGFLLTTNAFYCLLVENYVADYKQKINKAQIVVPDVYVKSDNDNYTSPADDPTVQAALQWLSKKK</sequence>
<reference evidence="2 3" key="2">
    <citation type="journal article" date="2016" name="Int. J. Syst. Evol. Microbiol.">
        <title>Flavisolibacter tropicus sp. nov., isolated from tropical soil.</title>
        <authorList>
            <person name="Lee J.J."/>
            <person name="Kang M.S."/>
            <person name="Kim G.S."/>
            <person name="Lee C.S."/>
            <person name="Lim S."/>
            <person name="Lee J."/>
            <person name="Roh S.H."/>
            <person name="Kang H."/>
            <person name="Ha J.M."/>
            <person name="Bae S."/>
            <person name="Jung H.Y."/>
            <person name="Kim M.K."/>
        </authorList>
    </citation>
    <scope>NUCLEOTIDE SEQUENCE [LARGE SCALE GENOMIC DNA]</scope>
    <source>
        <strain evidence="2 3">LCS9</strain>
    </source>
</reference>
<feature type="domain" description="Tail specific protease" evidence="1">
    <location>
        <begin position="126"/>
        <end position="312"/>
    </location>
</feature>
<dbReference type="Gene3D" id="3.90.226.10">
    <property type="entry name" value="2-enoyl-CoA Hydratase, Chain A, domain 1"/>
    <property type="match status" value="1"/>
</dbReference>
<gene>
    <name evidence="2" type="ORF">SY85_16410</name>
</gene>
<dbReference type="GO" id="GO:0030288">
    <property type="term" value="C:outer membrane-bounded periplasmic space"/>
    <property type="evidence" value="ECO:0007669"/>
    <property type="project" value="TreeGrafter"/>
</dbReference>
<dbReference type="AlphaFoldDB" id="A0A172TYL9"/>
<dbReference type="SUPFAM" id="SSF52096">
    <property type="entry name" value="ClpP/crotonase"/>
    <property type="match status" value="1"/>
</dbReference>
<evidence type="ECO:0000259" key="1">
    <source>
        <dbReference type="Pfam" id="PF03572"/>
    </source>
</evidence>
<dbReference type="Pfam" id="PF03572">
    <property type="entry name" value="Peptidase_S41"/>
    <property type="match status" value="1"/>
</dbReference>
<proteinExistence type="predicted"/>
<dbReference type="EMBL" id="CP011390">
    <property type="protein sequence ID" value="ANE51837.1"/>
    <property type="molecule type" value="Genomic_DNA"/>
</dbReference>
<name>A0A172TYL9_9BACT</name>